<proteinExistence type="predicted"/>
<protein>
    <submittedName>
        <fullName evidence="1">Uncharacterized protein</fullName>
    </submittedName>
</protein>
<accession>A0A2P0VP50</accession>
<evidence type="ECO:0000313" key="1">
    <source>
        <dbReference type="EMBL" id="AUF82684.1"/>
    </source>
</evidence>
<reference evidence="1" key="1">
    <citation type="journal article" date="2018" name="Virology">
        <title>A giant virus infecting green algae encodes key fermentation genes.</title>
        <authorList>
            <person name="Schvarcz C.R."/>
            <person name="Steward G.F."/>
        </authorList>
    </citation>
    <scope>NUCLEOTIDE SEQUENCE [LARGE SCALE GENOMIC DNA]</scope>
</reference>
<dbReference type="EMBL" id="KY322437">
    <property type="protein sequence ID" value="AUF82684.1"/>
    <property type="molecule type" value="Genomic_DNA"/>
</dbReference>
<dbReference type="Proteomes" id="UP000244773">
    <property type="component" value="Segment"/>
</dbReference>
<name>A0A2P0VP50_9VIRU</name>
<organism evidence="1">
    <name type="scientific">Tetraselmis virus 1</name>
    <dbReference type="NCBI Taxonomy" id="2060617"/>
    <lineage>
        <taxon>Viruses</taxon>
        <taxon>Varidnaviria</taxon>
        <taxon>Bamfordvirae</taxon>
        <taxon>Nucleocytoviricota</taxon>
        <taxon>Megaviricetes</taxon>
        <taxon>Imitervirales</taxon>
        <taxon>Allomimiviridae</taxon>
        <taxon>Oceanusvirus</taxon>
        <taxon>Oceanusvirus kaneohense</taxon>
    </lineage>
</organism>
<evidence type="ECO:0000313" key="2">
    <source>
        <dbReference type="Proteomes" id="UP000244773"/>
    </source>
</evidence>
<gene>
    <name evidence="1" type="ORF">TetV_602</name>
</gene>
<sequence length="225" mass="26891">MFDTKSWYDRTCDETEEDLTNWRPYRARASSDVEKAVYEWHTQFLRMCHFLEVAQKHFDEGLFDLQQKIRKNVPIHYVPNDTLRMRYMSVYSETTLHTLLTIKRTVVLLKTMDMVYLDIDKHLEKLKISHKREKIVAQFEELAKSKNKARRKIGQAYNSACYELQISYFRAVIVLLVGLSPEKFEELGLNPDDHNKPVLPEMNRQYPILLSHKRCIDWEYDQLAL</sequence>
<keyword evidence="2" id="KW-1185">Reference proteome</keyword>